<organism evidence="1 2">
    <name type="scientific">Dactylosporangium cerinum</name>
    <dbReference type="NCBI Taxonomy" id="1434730"/>
    <lineage>
        <taxon>Bacteria</taxon>
        <taxon>Bacillati</taxon>
        <taxon>Actinomycetota</taxon>
        <taxon>Actinomycetes</taxon>
        <taxon>Micromonosporales</taxon>
        <taxon>Micromonosporaceae</taxon>
        <taxon>Dactylosporangium</taxon>
    </lineage>
</organism>
<proteinExistence type="predicted"/>
<dbReference type="InterPro" id="IPR012334">
    <property type="entry name" value="Pectin_lyas_fold"/>
</dbReference>
<gene>
    <name evidence="1" type="ORF">ACFPIJ_17405</name>
</gene>
<dbReference type="SUPFAM" id="SSF51126">
    <property type="entry name" value="Pectin lyase-like"/>
    <property type="match status" value="1"/>
</dbReference>
<dbReference type="RefSeq" id="WP_380116074.1">
    <property type="nucleotide sequence ID" value="NZ_JBHSIU010000018.1"/>
</dbReference>
<dbReference type="EMBL" id="JBHSIU010000018">
    <property type="protein sequence ID" value="MFC4999604.1"/>
    <property type="molecule type" value="Genomic_DNA"/>
</dbReference>
<protein>
    <recommendedName>
        <fullName evidence="3">Right handed beta helix domain-containing protein</fullName>
    </recommendedName>
</protein>
<comment type="caution">
    <text evidence="1">The sequence shown here is derived from an EMBL/GenBank/DDBJ whole genome shotgun (WGS) entry which is preliminary data.</text>
</comment>
<keyword evidence="2" id="KW-1185">Reference proteome</keyword>
<reference evidence="2" key="1">
    <citation type="journal article" date="2019" name="Int. J. Syst. Evol. Microbiol.">
        <title>The Global Catalogue of Microorganisms (GCM) 10K type strain sequencing project: providing services to taxonomists for standard genome sequencing and annotation.</title>
        <authorList>
            <consortium name="The Broad Institute Genomics Platform"/>
            <consortium name="The Broad Institute Genome Sequencing Center for Infectious Disease"/>
            <person name="Wu L."/>
            <person name="Ma J."/>
        </authorList>
    </citation>
    <scope>NUCLEOTIDE SEQUENCE [LARGE SCALE GENOMIC DNA]</scope>
    <source>
        <strain evidence="2">CGMCC 4.7152</strain>
    </source>
</reference>
<accession>A0ABV9VVA0</accession>
<sequence>MTGDYTKVPLRRDERWTGARLQQGRVLVEHEWNLNLDATTRALAEAARDVVGAAGVPDGSTAFNVSVVTAPALDLEIAAGRIWVDGQAAFAPGPVRYSQQDRIAPPLPAGGRVLVYLEVFQEHVQPAEDWTALVDPALHPVDSAARTRVGWRVRAVPTAQTTCAQAMSAANLVPLSTGRLTIDRTAPPSAGDPCSPPGDPRGTVPDGLLRVEVLDPGTATTARFAWSYENGAAAVPVQAFTGDTVTLAFAGGVKFARDDLVEVSWLARRQDRQPHGALYRVVDVTAGAGGDVLQLGRAVGAPAGAAGLAVRRWDGESVGGTGQVPAPRGTRNLGVFFTAGSGNYQTGDWWGAALRPETEPSVERRVTAAPDGVPRAFVPLALVNLDTKVVERDCRPKFRPLTELRDRSTCTVTVFPGEDLQTAVNALPATGGEICLAAGEYVVHTPVVISAPRVTLTGVGPATVIRGASGVESVIAFSGCQDARLSDVQVVAGAGPAPQQGGAVTFVNCGEVTVTGAVLGRPDGPTPDGSALTVRNCLRVRVTGNQCTAGAWQTGILVTGGLDVLIKDNTVRYVPAKTAGLDTLPREMFASVLAATIRLVPAAQLQPSVLAFAQEFDKRAPVLIGQHGTRRRASVVFARYVTGPTRPADIPESWWNGLRDALSNYLAGGAGIKLAGAMNSIRVLDNTVHDFTQGIHVGYAASQGRTVQVRGNTVRVMVPFDHRRDRHAVAVSNVHSTWITDTFAELVVTGRRLTKLNTPVDGVSLYGQLGPFALVRQNSFLGFSTGVRCQQSTLAPNVNNRAWVVAETVASGGTALVTTLPVVAENNFPKP</sequence>
<dbReference type="InterPro" id="IPR011050">
    <property type="entry name" value="Pectin_lyase_fold/virulence"/>
</dbReference>
<evidence type="ECO:0000313" key="1">
    <source>
        <dbReference type="EMBL" id="MFC4999604.1"/>
    </source>
</evidence>
<dbReference type="Gene3D" id="2.160.20.10">
    <property type="entry name" value="Single-stranded right-handed beta-helix, Pectin lyase-like"/>
    <property type="match status" value="1"/>
</dbReference>
<evidence type="ECO:0008006" key="3">
    <source>
        <dbReference type="Google" id="ProtNLM"/>
    </source>
</evidence>
<evidence type="ECO:0000313" key="2">
    <source>
        <dbReference type="Proteomes" id="UP001595912"/>
    </source>
</evidence>
<name>A0ABV9VVA0_9ACTN</name>
<dbReference type="Proteomes" id="UP001595912">
    <property type="component" value="Unassembled WGS sequence"/>
</dbReference>